<comment type="caution">
    <text evidence="1">The sequence shown here is derived from an EMBL/GenBank/DDBJ whole genome shotgun (WGS) entry which is preliminary data.</text>
</comment>
<accession>A0A4Y2GV00</accession>
<dbReference type="AlphaFoldDB" id="A0A4Y2GV00"/>
<organism evidence="1 2">
    <name type="scientific">Araneus ventricosus</name>
    <name type="common">Orbweaver spider</name>
    <name type="synonym">Epeira ventricosa</name>
    <dbReference type="NCBI Taxonomy" id="182803"/>
    <lineage>
        <taxon>Eukaryota</taxon>
        <taxon>Metazoa</taxon>
        <taxon>Ecdysozoa</taxon>
        <taxon>Arthropoda</taxon>
        <taxon>Chelicerata</taxon>
        <taxon>Arachnida</taxon>
        <taxon>Araneae</taxon>
        <taxon>Araneomorphae</taxon>
        <taxon>Entelegynae</taxon>
        <taxon>Araneoidea</taxon>
        <taxon>Araneidae</taxon>
        <taxon>Araneus</taxon>
    </lineage>
</organism>
<protein>
    <submittedName>
        <fullName evidence="1">Uncharacterized protein</fullName>
    </submittedName>
</protein>
<sequence>MTRTTPGLASPLQASAPYQWEGAWLLRMIYCAAGPIHFPISSVESGFEHATRRPRGRGLTTRPPRPHYSRDLIEVLLNSRRLE</sequence>
<gene>
    <name evidence="1" type="ORF">AVEN_55860_1</name>
</gene>
<name>A0A4Y2GV00_ARAVE</name>
<dbReference type="EMBL" id="BGPR01001521">
    <property type="protein sequence ID" value="GBM55924.1"/>
    <property type="molecule type" value="Genomic_DNA"/>
</dbReference>
<dbReference type="Proteomes" id="UP000499080">
    <property type="component" value="Unassembled WGS sequence"/>
</dbReference>
<keyword evidence="2" id="KW-1185">Reference proteome</keyword>
<evidence type="ECO:0000313" key="2">
    <source>
        <dbReference type="Proteomes" id="UP000499080"/>
    </source>
</evidence>
<reference evidence="1 2" key="1">
    <citation type="journal article" date="2019" name="Sci. Rep.">
        <title>Orb-weaving spider Araneus ventricosus genome elucidates the spidroin gene catalogue.</title>
        <authorList>
            <person name="Kono N."/>
            <person name="Nakamura H."/>
            <person name="Ohtoshi R."/>
            <person name="Moran D.A.P."/>
            <person name="Shinohara A."/>
            <person name="Yoshida Y."/>
            <person name="Fujiwara M."/>
            <person name="Mori M."/>
            <person name="Tomita M."/>
            <person name="Arakawa K."/>
        </authorList>
    </citation>
    <scope>NUCLEOTIDE SEQUENCE [LARGE SCALE GENOMIC DNA]</scope>
</reference>
<proteinExistence type="predicted"/>
<evidence type="ECO:0000313" key="1">
    <source>
        <dbReference type="EMBL" id="GBM55924.1"/>
    </source>
</evidence>